<dbReference type="Pfam" id="PF03050">
    <property type="entry name" value="DDE_Tnp_IS66"/>
    <property type="match status" value="1"/>
</dbReference>
<evidence type="ECO:0000313" key="2">
    <source>
        <dbReference type="EMBL" id="TGD17490.1"/>
    </source>
</evidence>
<keyword evidence="3" id="KW-1185">Reference proteome</keyword>
<evidence type="ECO:0000259" key="1">
    <source>
        <dbReference type="Pfam" id="PF03050"/>
    </source>
</evidence>
<evidence type="ECO:0000313" key="3">
    <source>
        <dbReference type="Proteomes" id="UP000297348"/>
    </source>
</evidence>
<dbReference type="PANTHER" id="PTHR33678">
    <property type="entry name" value="BLL1576 PROTEIN"/>
    <property type="match status" value="1"/>
</dbReference>
<organism evidence="2 3">
    <name type="scientific">Levilactobacillus suantsaiihabitans</name>
    <dbReference type="NCBI Taxonomy" id="2487722"/>
    <lineage>
        <taxon>Bacteria</taxon>
        <taxon>Bacillati</taxon>
        <taxon>Bacillota</taxon>
        <taxon>Bacilli</taxon>
        <taxon>Lactobacillales</taxon>
        <taxon>Lactobacillaceae</taxon>
        <taxon>Levilactobacillus</taxon>
    </lineage>
</organism>
<feature type="domain" description="Transposase IS66 central" evidence="1">
    <location>
        <begin position="19"/>
        <end position="74"/>
    </location>
</feature>
<accession>A0A4Z0J938</accession>
<dbReference type="PANTHER" id="PTHR33678:SF2">
    <property type="match status" value="1"/>
</dbReference>
<dbReference type="InterPro" id="IPR052344">
    <property type="entry name" value="Transposase-related"/>
</dbReference>
<name>A0A4Z0J938_9LACO</name>
<dbReference type="RefSeq" id="WP_135368936.1">
    <property type="nucleotide sequence ID" value="NZ_RKLX01000030.1"/>
</dbReference>
<proteinExistence type="predicted"/>
<dbReference type="InterPro" id="IPR004291">
    <property type="entry name" value="Transposase_IS66_central"/>
</dbReference>
<dbReference type="Proteomes" id="UP000297348">
    <property type="component" value="Unassembled WGS sequence"/>
</dbReference>
<dbReference type="EMBL" id="RKLX01000030">
    <property type="protein sequence ID" value="TGD17490.1"/>
    <property type="molecule type" value="Genomic_DNA"/>
</dbReference>
<dbReference type="AlphaFoldDB" id="A0A4Z0J938"/>
<reference evidence="2 3" key="1">
    <citation type="submission" date="2018-10" db="EMBL/GenBank/DDBJ databases">
        <title>Lactobacillus sp. R7 and Lactobacillus sp. R19 isolated from fermented mustard green product of Taiwan.</title>
        <authorList>
            <person name="Lin S.-T."/>
        </authorList>
    </citation>
    <scope>NUCLEOTIDE SEQUENCE [LARGE SCALE GENOMIC DNA]</scope>
    <source>
        <strain evidence="2 3">BCRC 81129</strain>
    </source>
</reference>
<sequence>MKCITLHNDLLPNSRVIHSLGSASVIAEILHQKFEQGVPLSRQLKDWQRMGAALSETTLANWIIKSSDLMSPLIRVDSG</sequence>
<protein>
    <recommendedName>
        <fullName evidence="1">Transposase IS66 central domain-containing protein</fullName>
    </recommendedName>
</protein>
<gene>
    <name evidence="2" type="ORF">EGT51_12055</name>
</gene>
<comment type="caution">
    <text evidence="2">The sequence shown here is derived from an EMBL/GenBank/DDBJ whole genome shotgun (WGS) entry which is preliminary data.</text>
</comment>
<dbReference type="OrthoDB" id="9760067at2"/>